<dbReference type="Proteomes" id="UP000220034">
    <property type="component" value="Unassembled WGS sequence"/>
</dbReference>
<organism evidence="2 3">
    <name type="scientific">Pontivivens marinum</name>
    <dbReference type="NCBI Taxonomy" id="1690039"/>
    <lineage>
        <taxon>Bacteria</taxon>
        <taxon>Pseudomonadati</taxon>
        <taxon>Pseudomonadota</taxon>
        <taxon>Alphaproteobacteria</taxon>
        <taxon>Rhodobacterales</taxon>
        <taxon>Paracoccaceae</taxon>
        <taxon>Pontivivens</taxon>
    </lineage>
</organism>
<name>A0A2C9CQ26_9RHOB</name>
<protein>
    <submittedName>
        <fullName evidence="2">Hint domain-containing protein</fullName>
    </submittedName>
</protein>
<dbReference type="Pfam" id="PF13403">
    <property type="entry name" value="Hint_2"/>
    <property type="match status" value="1"/>
</dbReference>
<dbReference type="OrthoDB" id="6305173at2"/>
<reference evidence="3" key="1">
    <citation type="submission" date="2017-09" db="EMBL/GenBank/DDBJ databases">
        <authorList>
            <person name="Varghese N."/>
            <person name="Submissions S."/>
        </authorList>
    </citation>
    <scope>NUCLEOTIDE SEQUENCE [LARGE SCALE GENOMIC DNA]</scope>
    <source>
        <strain evidence="3">C7</strain>
    </source>
</reference>
<dbReference type="RefSeq" id="WP_097928950.1">
    <property type="nucleotide sequence ID" value="NZ_OCTN01000002.1"/>
</dbReference>
<sequence length="315" mass="34693">MANFVITANSFGSFYQNVGNNGTDDTVTVNIGIGFSGAITVDSQPADGEIESTIVNIPDGWSLQVDNLVEDAGYEDPSFKEWSYQVFNTNGDPVGTLSIRNNNVSGVPCFCRGVKIETERGLVAIEDLGVGDKVLTLDNGYRPIRWIGNRKLDSIDLAINPKLRPVRITAGALGRNMPEQNLMVSPQHRVLIRSKIALRMFNTSEVLIPAIKLCSMDGIEQVMNVSEVDYWHMLFDDHEIVYSNGAATESLFVGPEALKAVSTESRDEIIALFPEIATPTYAARPARFISKKGRCVKQLVARHLKNKKKLFAEVV</sequence>
<proteinExistence type="predicted"/>
<dbReference type="InterPro" id="IPR028992">
    <property type="entry name" value="Hedgehog/Intein_dom"/>
</dbReference>
<feature type="domain" description="Hedgehog/Intein (Hint)" evidence="1">
    <location>
        <begin position="108"/>
        <end position="254"/>
    </location>
</feature>
<keyword evidence="3" id="KW-1185">Reference proteome</keyword>
<dbReference type="InterPro" id="IPR036844">
    <property type="entry name" value="Hint_dom_sf"/>
</dbReference>
<dbReference type="EMBL" id="OCTN01000002">
    <property type="protein sequence ID" value="SOH93362.1"/>
    <property type="molecule type" value="Genomic_DNA"/>
</dbReference>
<dbReference type="AlphaFoldDB" id="A0A2C9CQ26"/>
<evidence type="ECO:0000313" key="3">
    <source>
        <dbReference type="Proteomes" id="UP000220034"/>
    </source>
</evidence>
<evidence type="ECO:0000313" key="2">
    <source>
        <dbReference type="EMBL" id="SOH93362.1"/>
    </source>
</evidence>
<dbReference type="Gene3D" id="2.170.16.10">
    <property type="entry name" value="Hedgehog/Intein (Hint) domain"/>
    <property type="match status" value="1"/>
</dbReference>
<gene>
    <name evidence="2" type="ORF">SAMN06273572_10238</name>
</gene>
<dbReference type="SUPFAM" id="SSF51294">
    <property type="entry name" value="Hedgehog/intein (Hint) domain"/>
    <property type="match status" value="1"/>
</dbReference>
<evidence type="ECO:0000259" key="1">
    <source>
        <dbReference type="Pfam" id="PF13403"/>
    </source>
</evidence>
<accession>A0A2C9CQ26</accession>